<evidence type="ECO:0000313" key="3">
    <source>
        <dbReference type="Proteomes" id="UP000324222"/>
    </source>
</evidence>
<feature type="compositionally biased region" description="Basic residues" evidence="1">
    <location>
        <begin position="81"/>
        <end position="97"/>
    </location>
</feature>
<feature type="compositionally biased region" description="Polar residues" evidence="1">
    <location>
        <begin position="402"/>
        <end position="417"/>
    </location>
</feature>
<dbReference type="AlphaFoldDB" id="A0A5B7E880"/>
<feature type="region of interest" description="Disordered" evidence="1">
    <location>
        <begin position="22"/>
        <end position="42"/>
    </location>
</feature>
<name>A0A5B7E880_PORTR</name>
<protein>
    <submittedName>
        <fullName evidence="2">Uncharacterized protein</fullName>
    </submittedName>
</protein>
<comment type="caution">
    <text evidence="2">The sequence shown here is derived from an EMBL/GenBank/DDBJ whole genome shotgun (WGS) entry which is preliminary data.</text>
</comment>
<feature type="compositionally biased region" description="Low complexity" evidence="1">
    <location>
        <begin position="365"/>
        <end position="381"/>
    </location>
</feature>
<feature type="region of interest" description="Disordered" evidence="1">
    <location>
        <begin position="358"/>
        <end position="515"/>
    </location>
</feature>
<evidence type="ECO:0000313" key="2">
    <source>
        <dbReference type="EMBL" id="MPC29557.1"/>
    </source>
</evidence>
<dbReference type="OrthoDB" id="9547406at2759"/>
<sequence>MLIVALLPRNVTPSPLIEQLLKQSPKKKKLKRHPIHQNKNEGELIFHGEEVDEELSQVLEDIYTKAGESYTTLSDTPPGSGKRKRSTSTSSHVKKKRFSADGSTDEEGDQLQRELGQAVSHLEGTLAKGGKVKKPTKPRKPRQPKQPKIPKQKLPLPNYPQTPAVGPVQSRVAADLIQKLQMAGTTISRPAVSPPGPHSPPGPPVKLPIKILPYQGGPSAGTVYSRVPKKVEILAKKMLPQSSSVSVHYKPVGASQPMVIPGTSTMIIPKKAPQRGRPLKNRLPTQRAGSLPITYKATVIPRVQKGFPSDSLPEVQQKQPSVENFAQGGGKRDSSGEIVCTPDLQSILASVAAYENATEKGHPSTNAKVNTTNTTTSTTHNGVSAEILNADLTPEGMASPQPAAQDTSSGTSDQQEPALSPPMLLDQTEESVTNDKTTDDESEMPTLESSHQEECRVSAERGEGRRGTAADAAKPRSLIATASNAAPLPKPGEPVHESPTVSTLHPAPDHLAHAY</sequence>
<dbReference type="Proteomes" id="UP000324222">
    <property type="component" value="Unassembled WGS sequence"/>
</dbReference>
<evidence type="ECO:0000256" key="1">
    <source>
        <dbReference type="SAM" id="MobiDB-lite"/>
    </source>
</evidence>
<proteinExistence type="predicted"/>
<organism evidence="2 3">
    <name type="scientific">Portunus trituberculatus</name>
    <name type="common">Swimming crab</name>
    <name type="synonym">Neptunus trituberculatus</name>
    <dbReference type="NCBI Taxonomy" id="210409"/>
    <lineage>
        <taxon>Eukaryota</taxon>
        <taxon>Metazoa</taxon>
        <taxon>Ecdysozoa</taxon>
        <taxon>Arthropoda</taxon>
        <taxon>Crustacea</taxon>
        <taxon>Multicrustacea</taxon>
        <taxon>Malacostraca</taxon>
        <taxon>Eumalacostraca</taxon>
        <taxon>Eucarida</taxon>
        <taxon>Decapoda</taxon>
        <taxon>Pleocyemata</taxon>
        <taxon>Brachyura</taxon>
        <taxon>Eubrachyura</taxon>
        <taxon>Portunoidea</taxon>
        <taxon>Portunidae</taxon>
        <taxon>Portuninae</taxon>
        <taxon>Portunus</taxon>
    </lineage>
</organism>
<feature type="compositionally biased region" description="Basic residues" evidence="1">
    <location>
        <begin position="130"/>
        <end position="151"/>
    </location>
</feature>
<keyword evidence="3" id="KW-1185">Reference proteome</keyword>
<gene>
    <name evidence="2" type="ORF">E2C01_022798</name>
</gene>
<reference evidence="2 3" key="1">
    <citation type="submission" date="2019-05" db="EMBL/GenBank/DDBJ databases">
        <title>Another draft genome of Portunus trituberculatus and its Hox gene families provides insights of decapod evolution.</title>
        <authorList>
            <person name="Jeong J.-H."/>
            <person name="Song I."/>
            <person name="Kim S."/>
            <person name="Choi T."/>
            <person name="Kim D."/>
            <person name="Ryu S."/>
            <person name="Kim W."/>
        </authorList>
    </citation>
    <scope>NUCLEOTIDE SEQUENCE [LARGE SCALE GENOMIC DNA]</scope>
    <source>
        <tissue evidence="2">Muscle</tissue>
    </source>
</reference>
<feature type="compositionally biased region" description="Basic and acidic residues" evidence="1">
    <location>
        <begin position="450"/>
        <end position="468"/>
    </location>
</feature>
<feature type="compositionally biased region" description="Basic residues" evidence="1">
    <location>
        <begin position="24"/>
        <end position="36"/>
    </location>
</feature>
<accession>A0A5B7E880</accession>
<feature type="region of interest" description="Disordered" evidence="1">
    <location>
        <begin position="69"/>
        <end position="166"/>
    </location>
</feature>
<dbReference type="EMBL" id="VSRR010002092">
    <property type="protein sequence ID" value="MPC29557.1"/>
    <property type="molecule type" value="Genomic_DNA"/>
</dbReference>